<feature type="region of interest" description="Disordered" evidence="1">
    <location>
        <begin position="71"/>
        <end position="90"/>
    </location>
</feature>
<keyword evidence="3" id="KW-1185">Reference proteome</keyword>
<accession>A0A8H6SIM5</accession>
<dbReference type="GeneID" id="59347202"/>
<evidence type="ECO:0000313" key="3">
    <source>
        <dbReference type="Proteomes" id="UP000636479"/>
    </source>
</evidence>
<sequence>MSSTSPAYLNTPTSGSKHCRERDEGHGTTAGNEGPEDQEGRRIGHGPSLVAEHILLPRRHLLENNDLFIHGRPPRRLKRSPSDGRGKRRRRLVKRTYSRPDRHVIAQAIAKHEGDTAWASMSGQQRLRPAKTPRDGESYRLSNAPTKLVFTPPIRVCVFESPTTLLAHHRCIIPRFHTQQRHPS</sequence>
<gene>
    <name evidence="2" type="ORF">MIND_00800700</name>
</gene>
<proteinExistence type="predicted"/>
<name>A0A8H6SIM5_9AGAR</name>
<protein>
    <submittedName>
        <fullName evidence="2">Uncharacterized protein</fullName>
    </submittedName>
</protein>
<reference evidence="2" key="1">
    <citation type="submission" date="2020-05" db="EMBL/GenBank/DDBJ databases">
        <title>Mycena genomes resolve the evolution of fungal bioluminescence.</title>
        <authorList>
            <person name="Tsai I.J."/>
        </authorList>
    </citation>
    <scope>NUCLEOTIDE SEQUENCE</scope>
    <source>
        <strain evidence="2">171206Taipei</strain>
    </source>
</reference>
<feature type="compositionally biased region" description="Polar residues" evidence="1">
    <location>
        <begin position="1"/>
        <end position="16"/>
    </location>
</feature>
<comment type="caution">
    <text evidence="2">The sequence shown here is derived from an EMBL/GenBank/DDBJ whole genome shotgun (WGS) entry which is preliminary data.</text>
</comment>
<dbReference type="Proteomes" id="UP000636479">
    <property type="component" value="Unassembled WGS sequence"/>
</dbReference>
<evidence type="ECO:0000313" key="2">
    <source>
        <dbReference type="EMBL" id="KAF7298540.1"/>
    </source>
</evidence>
<evidence type="ECO:0000256" key="1">
    <source>
        <dbReference type="SAM" id="MobiDB-lite"/>
    </source>
</evidence>
<dbReference type="RefSeq" id="XP_037217928.1">
    <property type="nucleotide sequence ID" value="XM_037364686.1"/>
</dbReference>
<dbReference type="AlphaFoldDB" id="A0A8H6SIM5"/>
<organism evidence="2 3">
    <name type="scientific">Mycena indigotica</name>
    <dbReference type="NCBI Taxonomy" id="2126181"/>
    <lineage>
        <taxon>Eukaryota</taxon>
        <taxon>Fungi</taxon>
        <taxon>Dikarya</taxon>
        <taxon>Basidiomycota</taxon>
        <taxon>Agaricomycotina</taxon>
        <taxon>Agaricomycetes</taxon>
        <taxon>Agaricomycetidae</taxon>
        <taxon>Agaricales</taxon>
        <taxon>Marasmiineae</taxon>
        <taxon>Mycenaceae</taxon>
        <taxon>Mycena</taxon>
    </lineage>
</organism>
<dbReference type="EMBL" id="JACAZF010000007">
    <property type="protein sequence ID" value="KAF7298540.1"/>
    <property type="molecule type" value="Genomic_DNA"/>
</dbReference>
<feature type="region of interest" description="Disordered" evidence="1">
    <location>
        <begin position="1"/>
        <end position="44"/>
    </location>
</feature>
<feature type="region of interest" description="Disordered" evidence="1">
    <location>
        <begin position="117"/>
        <end position="139"/>
    </location>
</feature>